<reference evidence="1" key="1">
    <citation type="submission" date="2006-08" db="EMBL/GenBank/DDBJ databases">
        <title>Complete sequence of Chromosome1 of Shewanella sp. MR-7.</title>
        <authorList>
            <consortium name="US DOE Joint Genome Institute"/>
            <person name="Copeland A."/>
            <person name="Lucas S."/>
            <person name="Lapidus A."/>
            <person name="Barry K."/>
            <person name="Detter J.C."/>
            <person name="Glavina del Rio T."/>
            <person name="Hammon N."/>
            <person name="Israni S."/>
            <person name="Dalin E."/>
            <person name="Tice H."/>
            <person name="Pitluck S."/>
            <person name="Kiss H."/>
            <person name="Brettin T."/>
            <person name="Bruce D."/>
            <person name="Han C."/>
            <person name="Tapia R."/>
            <person name="Gilna P."/>
            <person name="Schmutz J."/>
            <person name="Larimer F."/>
            <person name="Land M."/>
            <person name="Hauser L."/>
            <person name="Kyrpides N."/>
            <person name="Mikhailova N."/>
            <person name="Nealson K."/>
            <person name="Konstantinidis K."/>
            <person name="Klappenbach J."/>
            <person name="Tiedje J."/>
            <person name="Richardson P."/>
        </authorList>
    </citation>
    <scope>NUCLEOTIDE SEQUENCE</scope>
    <source>
        <strain evidence="1">MR-7</strain>
    </source>
</reference>
<organism evidence="1">
    <name type="scientific">Shewanella sp. (strain MR-7)</name>
    <dbReference type="NCBI Taxonomy" id="60481"/>
    <lineage>
        <taxon>Bacteria</taxon>
        <taxon>Pseudomonadati</taxon>
        <taxon>Pseudomonadota</taxon>
        <taxon>Gammaproteobacteria</taxon>
        <taxon>Alteromonadales</taxon>
        <taxon>Shewanellaceae</taxon>
        <taxon>Shewanella</taxon>
    </lineage>
</organism>
<gene>
    <name evidence="1" type="ordered locus">Shewmr7_0714</name>
</gene>
<sequence>MKLFNIISSEERQKIEAAYAKTAECQARYQRCLAVINTNEQFNNGKTRTRQWLEAITDTAERERCRTVLNNIIAAKRLYAKKD</sequence>
<dbReference type="AlphaFoldDB" id="Q0HYU1"/>
<dbReference type="KEGG" id="shm:Shewmr7_0714"/>
<name>Q0HYU1_SHESR</name>
<dbReference type="HOGENOM" id="CLU_2540724_0_0_6"/>
<evidence type="ECO:0000313" key="1">
    <source>
        <dbReference type="EMBL" id="ABI41714.1"/>
    </source>
</evidence>
<accession>Q0HYU1</accession>
<protein>
    <submittedName>
        <fullName evidence="1">Uncharacterized protein</fullName>
    </submittedName>
</protein>
<proteinExistence type="predicted"/>
<dbReference type="EMBL" id="CP000444">
    <property type="protein sequence ID" value="ABI41714.1"/>
    <property type="molecule type" value="Genomic_DNA"/>
</dbReference>